<dbReference type="EMBL" id="ML769404">
    <property type="protein sequence ID" value="KAE9406069.1"/>
    <property type="molecule type" value="Genomic_DNA"/>
</dbReference>
<dbReference type="Pfam" id="PF04828">
    <property type="entry name" value="GFA"/>
    <property type="match status" value="1"/>
</dbReference>
<dbReference type="Gene3D" id="3.90.1590.10">
    <property type="entry name" value="glutathione-dependent formaldehyde- activating enzyme (gfa)"/>
    <property type="match status" value="1"/>
</dbReference>
<comment type="similarity">
    <text evidence="1">Belongs to the Gfa family.</text>
</comment>
<feature type="domain" description="CENP-V/GFA" evidence="4">
    <location>
        <begin position="46"/>
        <end position="99"/>
    </location>
</feature>
<evidence type="ECO:0000256" key="2">
    <source>
        <dbReference type="ARBA" id="ARBA00022723"/>
    </source>
</evidence>
<keyword evidence="2" id="KW-0479">Metal-binding</keyword>
<proteinExistence type="inferred from homology"/>
<organism evidence="5 6">
    <name type="scientific">Gymnopus androsaceus JB14</name>
    <dbReference type="NCBI Taxonomy" id="1447944"/>
    <lineage>
        <taxon>Eukaryota</taxon>
        <taxon>Fungi</taxon>
        <taxon>Dikarya</taxon>
        <taxon>Basidiomycota</taxon>
        <taxon>Agaricomycotina</taxon>
        <taxon>Agaricomycetes</taxon>
        <taxon>Agaricomycetidae</taxon>
        <taxon>Agaricales</taxon>
        <taxon>Marasmiineae</taxon>
        <taxon>Omphalotaceae</taxon>
        <taxon>Gymnopus</taxon>
    </lineage>
</organism>
<dbReference type="InterPro" id="IPR011057">
    <property type="entry name" value="Mss4-like_sf"/>
</dbReference>
<dbReference type="OrthoDB" id="428768at2759"/>
<dbReference type="InterPro" id="IPR006913">
    <property type="entry name" value="CENP-V/GFA"/>
</dbReference>
<sequence>MTSTSKRTIIKIISHLTRFTVIVDKSKSYIPLAGSANDGWSNKEEATATCFCGTVQLKFPTQGPGLVDSFICNCHDCRKITASMFASGFMIDDHYLHPQKRTIQPHEIQPIENHSEQKHSDQLFLSNVRHVDVSCICSEDWTVDDFHLHETKLKPRAEQFVEDRVGWLCAHSTSIDGVVQFHC</sequence>
<dbReference type="AlphaFoldDB" id="A0A6A4I5S8"/>
<accession>A0A6A4I5S8</accession>
<keyword evidence="6" id="KW-1185">Reference proteome</keyword>
<reference evidence="5" key="1">
    <citation type="journal article" date="2019" name="Environ. Microbiol.">
        <title>Fungal ecological strategies reflected in gene transcription - a case study of two litter decomposers.</title>
        <authorList>
            <person name="Barbi F."/>
            <person name="Kohler A."/>
            <person name="Barry K."/>
            <person name="Baskaran P."/>
            <person name="Daum C."/>
            <person name="Fauchery L."/>
            <person name="Ihrmark K."/>
            <person name="Kuo A."/>
            <person name="LaButti K."/>
            <person name="Lipzen A."/>
            <person name="Morin E."/>
            <person name="Grigoriev I.V."/>
            <person name="Henrissat B."/>
            <person name="Lindahl B."/>
            <person name="Martin F."/>
        </authorList>
    </citation>
    <scope>NUCLEOTIDE SEQUENCE</scope>
    <source>
        <strain evidence="5">JB14</strain>
    </source>
</reference>
<evidence type="ECO:0000313" key="5">
    <source>
        <dbReference type="EMBL" id="KAE9406069.1"/>
    </source>
</evidence>
<evidence type="ECO:0000259" key="4">
    <source>
        <dbReference type="Pfam" id="PF04828"/>
    </source>
</evidence>
<evidence type="ECO:0000256" key="1">
    <source>
        <dbReference type="ARBA" id="ARBA00005495"/>
    </source>
</evidence>
<name>A0A6A4I5S8_9AGAR</name>
<dbReference type="SUPFAM" id="SSF51316">
    <property type="entry name" value="Mss4-like"/>
    <property type="match status" value="1"/>
</dbReference>
<protein>
    <recommendedName>
        <fullName evidence="4">CENP-V/GFA domain-containing protein</fullName>
    </recommendedName>
</protein>
<dbReference type="Proteomes" id="UP000799118">
    <property type="component" value="Unassembled WGS sequence"/>
</dbReference>
<dbReference type="GO" id="GO:0016846">
    <property type="term" value="F:carbon-sulfur lyase activity"/>
    <property type="evidence" value="ECO:0007669"/>
    <property type="project" value="InterPro"/>
</dbReference>
<evidence type="ECO:0000313" key="6">
    <source>
        <dbReference type="Proteomes" id="UP000799118"/>
    </source>
</evidence>
<dbReference type="GO" id="GO:0046872">
    <property type="term" value="F:metal ion binding"/>
    <property type="evidence" value="ECO:0007669"/>
    <property type="project" value="UniProtKB-KW"/>
</dbReference>
<evidence type="ECO:0000256" key="3">
    <source>
        <dbReference type="ARBA" id="ARBA00022833"/>
    </source>
</evidence>
<keyword evidence="3" id="KW-0862">Zinc</keyword>
<gene>
    <name evidence="5" type="ORF">BT96DRAFT_963625</name>
</gene>